<name>A0AAE2YP81_9PROT</name>
<feature type="non-terminal residue" evidence="1">
    <location>
        <position position="1"/>
    </location>
</feature>
<dbReference type="RefSeq" id="WP_215885416.1">
    <property type="nucleotide sequence ID" value="NZ_JAAXYO010000049.1"/>
</dbReference>
<dbReference type="EMBL" id="JAAXYO010000049">
    <property type="protein sequence ID" value="MBU2787644.1"/>
    <property type="molecule type" value="Genomic_DNA"/>
</dbReference>
<feature type="non-terminal residue" evidence="1">
    <location>
        <position position="213"/>
    </location>
</feature>
<comment type="caution">
    <text evidence="1">The sequence shown here is derived from an EMBL/GenBank/DDBJ whole genome shotgun (WGS) entry which is preliminary data.</text>
</comment>
<sequence length="213" mass="24046">VAPDGRPLPEALPDYEHRASAGCKTTCPIGLEIALKNTSPSSALTPYQRWEIEEALNRAYPDEWQRVELRNAPCFIKSEIPRALHELHTATTAKGFSSTDSRHSTPDGSVPRWLVVDEFDADMLMEHRTLSALDIAELQQDMIEHIIRLDEEDKNLRKDSSVRRADRSAKFAAFREQRLPQIYREIIAAQESHQIIDLIRDHVADAAKTGAAP</sequence>
<reference evidence="1" key="1">
    <citation type="journal article" date="2021" name="ISME J.">
        <title>Genomic evolution of the class Acidithiobacillia: deep-branching Proteobacteria living in extreme acidic conditions.</title>
        <authorList>
            <person name="Moya-Beltran A."/>
            <person name="Beard S."/>
            <person name="Rojas-Villalobos C."/>
            <person name="Issotta F."/>
            <person name="Gallardo Y."/>
            <person name="Ulloa R."/>
            <person name="Giaveno A."/>
            <person name="Degli Esposti M."/>
            <person name="Johnson D.B."/>
            <person name="Quatrini R."/>
        </authorList>
    </citation>
    <scope>NUCLEOTIDE SEQUENCE</scope>
    <source>
        <strain evidence="1">VAN18-1</strain>
    </source>
</reference>
<organism evidence="1 2">
    <name type="scientific">Igneacidithiobacillus copahuensis</name>
    <dbReference type="NCBI Taxonomy" id="2724909"/>
    <lineage>
        <taxon>Bacteria</taxon>
        <taxon>Pseudomonadati</taxon>
        <taxon>Pseudomonadota</taxon>
        <taxon>Acidithiobacillia</taxon>
        <taxon>Acidithiobacillales</taxon>
        <taxon>Acidithiobacillaceae</taxon>
        <taxon>Igneacidithiobacillus</taxon>
    </lineage>
</organism>
<protein>
    <submittedName>
        <fullName evidence="1">Uncharacterized protein</fullName>
    </submittedName>
</protein>
<accession>A0AAE2YP81</accession>
<evidence type="ECO:0000313" key="1">
    <source>
        <dbReference type="EMBL" id="MBU2787644.1"/>
    </source>
</evidence>
<gene>
    <name evidence="1" type="ORF">HFQ13_05390</name>
</gene>
<evidence type="ECO:0000313" key="2">
    <source>
        <dbReference type="Proteomes" id="UP001197378"/>
    </source>
</evidence>
<dbReference type="Proteomes" id="UP001197378">
    <property type="component" value="Unassembled WGS sequence"/>
</dbReference>
<keyword evidence="2" id="KW-1185">Reference proteome</keyword>
<proteinExistence type="predicted"/>
<dbReference type="AlphaFoldDB" id="A0AAE2YP81"/>